<proteinExistence type="predicted"/>
<dbReference type="Pfam" id="PF00271">
    <property type="entry name" value="Helicase_C"/>
    <property type="match status" value="1"/>
</dbReference>
<dbReference type="InterPro" id="IPR050628">
    <property type="entry name" value="SNF2_RAD54_helicase_TF"/>
</dbReference>
<feature type="compositionally biased region" description="Basic and acidic residues" evidence="4">
    <location>
        <begin position="426"/>
        <end position="438"/>
    </location>
</feature>
<evidence type="ECO:0000256" key="2">
    <source>
        <dbReference type="ARBA" id="ARBA00022801"/>
    </source>
</evidence>
<feature type="compositionally biased region" description="Acidic residues" evidence="4">
    <location>
        <begin position="529"/>
        <end position="539"/>
    </location>
</feature>
<feature type="compositionally biased region" description="Polar residues" evidence="4">
    <location>
        <begin position="332"/>
        <end position="342"/>
    </location>
</feature>
<keyword evidence="2" id="KW-0378">Hydrolase</keyword>
<dbReference type="InterPro" id="IPR049730">
    <property type="entry name" value="SNF2/RAD54-like_C"/>
</dbReference>
<protein>
    <recommendedName>
        <fullName evidence="5">Helicase C-terminal domain-containing protein</fullName>
    </recommendedName>
</protein>
<dbReference type="PANTHER" id="PTHR45626">
    <property type="entry name" value="TRANSCRIPTION TERMINATION FACTOR 2-RELATED"/>
    <property type="match status" value="1"/>
</dbReference>
<feature type="compositionally biased region" description="Polar residues" evidence="4">
    <location>
        <begin position="415"/>
        <end position="424"/>
    </location>
</feature>
<dbReference type="STRING" id="1094619.G4YIG0"/>
<dbReference type="GO" id="GO:0005524">
    <property type="term" value="F:ATP binding"/>
    <property type="evidence" value="ECO:0007669"/>
    <property type="project" value="UniProtKB-KW"/>
</dbReference>
<keyword evidence="1" id="KW-0547">Nucleotide-binding</keyword>
<feature type="domain" description="Helicase C-terminal" evidence="5">
    <location>
        <begin position="13"/>
        <end position="155"/>
    </location>
</feature>
<evidence type="ECO:0000256" key="3">
    <source>
        <dbReference type="ARBA" id="ARBA00022840"/>
    </source>
</evidence>
<feature type="region of interest" description="Disordered" evidence="4">
    <location>
        <begin position="414"/>
        <end position="485"/>
    </location>
</feature>
<dbReference type="PANTHER" id="PTHR45626:SF14">
    <property type="entry name" value="ATP-DEPENDENT DNA HELICASE (EUROFUNG)"/>
    <property type="match status" value="1"/>
</dbReference>
<dbReference type="GeneID" id="20644667"/>
<dbReference type="PROSITE" id="PS51194">
    <property type="entry name" value="HELICASE_CTER"/>
    <property type="match status" value="1"/>
</dbReference>
<dbReference type="SUPFAM" id="SSF52540">
    <property type="entry name" value="P-loop containing nucleoside triphosphate hydrolases"/>
    <property type="match status" value="1"/>
</dbReference>
<dbReference type="InParanoid" id="G4YIG0"/>
<dbReference type="GO" id="GO:0016787">
    <property type="term" value="F:hydrolase activity"/>
    <property type="evidence" value="ECO:0007669"/>
    <property type="project" value="UniProtKB-KW"/>
</dbReference>
<feature type="region of interest" description="Disordered" evidence="4">
    <location>
        <begin position="504"/>
        <end position="539"/>
    </location>
</feature>
<dbReference type="CDD" id="cd18793">
    <property type="entry name" value="SF2_C_SNF"/>
    <property type="match status" value="1"/>
</dbReference>
<keyword evidence="7" id="KW-1185">Reference proteome</keyword>
<evidence type="ECO:0000313" key="7">
    <source>
        <dbReference type="Proteomes" id="UP000002640"/>
    </source>
</evidence>
<dbReference type="Proteomes" id="UP000002640">
    <property type="component" value="Unassembled WGS sequence"/>
</dbReference>
<name>G4YIG0_PHYSP</name>
<feature type="compositionally biased region" description="Acidic residues" evidence="4">
    <location>
        <begin position="459"/>
        <end position="481"/>
    </location>
</feature>
<feature type="compositionally biased region" description="Low complexity" evidence="4">
    <location>
        <begin position="308"/>
        <end position="319"/>
    </location>
</feature>
<dbReference type="KEGG" id="psoj:PHYSODRAFT_321500"/>
<feature type="compositionally biased region" description="Polar residues" evidence="4">
    <location>
        <begin position="289"/>
        <end position="307"/>
    </location>
</feature>
<evidence type="ECO:0000256" key="4">
    <source>
        <dbReference type="SAM" id="MobiDB-lite"/>
    </source>
</evidence>
<gene>
    <name evidence="6" type="ORF">PHYSODRAFT_321500</name>
</gene>
<reference evidence="6 7" key="1">
    <citation type="journal article" date="2006" name="Science">
        <title>Phytophthora genome sequences uncover evolutionary origins and mechanisms of pathogenesis.</title>
        <authorList>
            <person name="Tyler B.M."/>
            <person name="Tripathy S."/>
            <person name="Zhang X."/>
            <person name="Dehal P."/>
            <person name="Jiang R.H."/>
            <person name="Aerts A."/>
            <person name="Arredondo F.D."/>
            <person name="Baxter L."/>
            <person name="Bensasson D."/>
            <person name="Beynon J.L."/>
            <person name="Chapman J."/>
            <person name="Damasceno C.M."/>
            <person name="Dorrance A.E."/>
            <person name="Dou D."/>
            <person name="Dickerman A.W."/>
            <person name="Dubchak I.L."/>
            <person name="Garbelotto M."/>
            <person name="Gijzen M."/>
            <person name="Gordon S.G."/>
            <person name="Govers F."/>
            <person name="Grunwald N.J."/>
            <person name="Huang W."/>
            <person name="Ivors K.L."/>
            <person name="Jones R.W."/>
            <person name="Kamoun S."/>
            <person name="Krampis K."/>
            <person name="Lamour K.H."/>
            <person name="Lee M.K."/>
            <person name="McDonald W.H."/>
            <person name="Medina M."/>
            <person name="Meijer H.J."/>
            <person name="Nordberg E.K."/>
            <person name="Maclean D.J."/>
            <person name="Ospina-Giraldo M.D."/>
            <person name="Morris P.F."/>
            <person name="Phuntumart V."/>
            <person name="Putnam N.H."/>
            <person name="Rash S."/>
            <person name="Rose J.K."/>
            <person name="Sakihama Y."/>
            <person name="Salamov A.A."/>
            <person name="Savidor A."/>
            <person name="Scheuring C.F."/>
            <person name="Smith B.M."/>
            <person name="Sobral B.W."/>
            <person name="Terry A."/>
            <person name="Torto-Alalibo T.A."/>
            <person name="Win J."/>
            <person name="Xu Z."/>
            <person name="Zhang H."/>
            <person name="Grigoriev I.V."/>
            <person name="Rokhsar D.S."/>
            <person name="Boore J.L."/>
        </authorList>
    </citation>
    <scope>NUCLEOTIDE SEQUENCE [LARGE SCALE GENOMIC DNA]</scope>
    <source>
        <strain evidence="6 7">P6497</strain>
    </source>
</reference>
<dbReference type="GO" id="GO:0008094">
    <property type="term" value="F:ATP-dependent activity, acting on DNA"/>
    <property type="evidence" value="ECO:0007669"/>
    <property type="project" value="TreeGrafter"/>
</dbReference>
<evidence type="ECO:0000256" key="1">
    <source>
        <dbReference type="ARBA" id="ARBA00022741"/>
    </source>
</evidence>
<dbReference type="RefSeq" id="XP_009515038.1">
    <property type="nucleotide sequence ID" value="XM_009516743.1"/>
</dbReference>
<dbReference type="GO" id="GO:0006281">
    <property type="term" value="P:DNA repair"/>
    <property type="evidence" value="ECO:0007669"/>
    <property type="project" value="TreeGrafter"/>
</dbReference>
<dbReference type="Gene3D" id="3.40.50.300">
    <property type="entry name" value="P-loop containing nucleotide triphosphate hydrolases"/>
    <property type="match status" value="1"/>
</dbReference>
<dbReference type="InterPro" id="IPR027417">
    <property type="entry name" value="P-loop_NTPase"/>
</dbReference>
<evidence type="ECO:0000259" key="5">
    <source>
        <dbReference type="PROSITE" id="PS51194"/>
    </source>
</evidence>
<feature type="compositionally biased region" description="Low complexity" evidence="4">
    <location>
        <begin position="517"/>
        <end position="527"/>
    </location>
</feature>
<feature type="compositionally biased region" description="Low complexity" evidence="4">
    <location>
        <begin position="444"/>
        <end position="458"/>
    </location>
</feature>
<dbReference type="AlphaFoldDB" id="G4YIG0"/>
<accession>G4YIG0</accession>
<feature type="region of interest" description="Disordered" evidence="4">
    <location>
        <begin position="248"/>
        <end position="393"/>
    </location>
</feature>
<dbReference type="GO" id="GO:0005634">
    <property type="term" value="C:nucleus"/>
    <property type="evidence" value="ECO:0007669"/>
    <property type="project" value="TreeGrafter"/>
</dbReference>
<evidence type="ECO:0000313" key="6">
    <source>
        <dbReference type="EMBL" id="EGZ27763.1"/>
    </source>
</evidence>
<sequence length="539" mass="59041">MELARQSALHGAGGDQRYVKVIIFSQFTEMIWRVKLAFQQQKIPTADFITLIKPKLRMRALRRFRENPAVNVLLLSEEGSHGLDLSFVTHVFLMEEIWDKSLETQVISRAHRMGAEQAVVIERLWMRGSVESDMAKVNELSENEPDPPRVVHDLGPPARKFKRKHTGGDDTLLNVAGKKKHKHDRNDEVAKVPGNKSKFLQRKLDYVLNHLKLLDESIAAPPRQVRFSVIDEKTGTTIRQAIHTILSSDDPALTTSTNSSKPQDRRTAPQAIPSARPTENRGANGAVVTASQRGATSNQHQSRASVGTAQTAKPAAATTVVRPQAAREAVHSSRNSTTQAVESAQEIKSESAQVACQRAATATTHRERRQKRRRSDPQDIIVIDDEPETVEPRPPAAIAVAKQDNSNAEVIMIDDSSSSEPDQSIDNDKESLGGRDSDSGSGGDSDASMASSSNSCSADNEDQSGSEDNDSSSDESDEEGNELVSQLITVAQCHFAQHTVAQRRFARHREASDKKAAAAATSSTRTPALDDEETETESE</sequence>
<organism evidence="6 7">
    <name type="scientific">Phytophthora sojae (strain P6497)</name>
    <name type="common">Soybean stem and root rot agent</name>
    <name type="synonym">Phytophthora megasperma f. sp. glycines</name>
    <dbReference type="NCBI Taxonomy" id="1094619"/>
    <lineage>
        <taxon>Eukaryota</taxon>
        <taxon>Sar</taxon>
        <taxon>Stramenopiles</taxon>
        <taxon>Oomycota</taxon>
        <taxon>Peronosporomycetes</taxon>
        <taxon>Peronosporales</taxon>
        <taxon>Peronosporaceae</taxon>
        <taxon>Phytophthora</taxon>
    </lineage>
</organism>
<dbReference type="EMBL" id="JH159151">
    <property type="protein sequence ID" value="EGZ27763.1"/>
    <property type="molecule type" value="Genomic_DNA"/>
</dbReference>
<dbReference type="InterPro" id="IPR001650">
    <property type="entry name" value="Helicase_C-like"/>
</dbReference>
<keyword evidence="3" id="KW-0067">ATP-binding</keyword>